<evidence type="ECO:0000313" key="2">
    <source>
        <dbReference type="EMBL" id="GFH08203.1"/>
    </source>
</evidence>
<feature type="region of interest" description="Disordered" evidence="1">
    <location>
        <begin position="174"/>
        <end position="199"/>
    </location>
</feature>
<evidence type="ECO:0000313" key="3">
    <source>
        <dbReference type="Proteomes" id="UP000485058"/>
    </source>
</evidence>
<evidence type="ECO:0000256" key="1">
    <source>
        <dbReference type="SAM" id="MobiDB-lite"/>
    </source>
</evidence>
<reference evidence="2 3" key="1">
    <citation type="submission" date="2020-02" db="EMBL/GenBank/DDBJ databases">
        <title>Draft genome sequence of Haematococcus lacustris strain NIES-144.</title>
        <authorList>
            <person name="Morimoto D."/>
            <person name="Nakagawa S."/>
            <person name="Yoshida T."/>
            <person name="Sawayama S."/>
        </authorList>
    </citation>
    <scope>NUCLEOTIDE SEQUENCE [LARGE SCALE GENOMIC DNA]</scope>
    <source>
        <strain evidence="2 3">NIES-144</strain>
    </source>
</reference>
<comment type="caution">
    <text evidence="2">The sequence shown here is derived from an EMBL/GenBank/DDBJ whole genome shotgun (WGS) entry which is preliminary data.</text>
</comment>
<gene>
    <name evidence="2" type="ORF">HaLaN_03130</name>
</gene>
<feature type="region of interest" description="Disordered" evidence="1">
    <location>
        <begin position="101"/>
        <end position="121"/>
    </location>
</feature>
<sequence>MTVTELRSSALPPRHAPATSDVQLDPPGPRLAPRLSAWTELSSSSNRVHPEIDGSSLVVPLNTEQQAGLDLAVGVCSSALDNSSSSSALEISRNMQAASVDNMAQSGSHAPQDSTEEMLSKRHSVLSALSAFIRRVPLGAGRESLRMISTASKSIAGALADDLDVRDKWLEPATKAEGKDPAARQPAGSQHCTATCNKH</sequence>
<protein>
    <submittedName>
        <fullName evidence="2">Uncharacterized protein</fullName>
    </submittedName>
</protein>
<dbReference type="AlphaFoldDB" id="A0A699YDU0"/>
<keyword evidence="3" id="KW-1185">Reference proteome</keyword>
<dbReference type="Proteomes" id="UP000485058">
    <property type="component" value="Unassembled WGS sequence"/>
</dbReference>
<name>A0A699YDU0_HAELA</name>
<feature type="compositionally biased region" description="Polar residues" evidence="1">
    <location>
        <begin position="187"/>
        <end position="199"/>
    </location>
</feature>
<accession>A0A699YDU0</accession>
<organism evidence="2 3">
    <name type="scientific">Haematococcus lacustris</name>
    <name type="common">Green alga</name>
    <name type="synonym">Haematococcus pluvialis</name>
    <dbReference type="NCBI Taxonomy" id="44745"/>
    <lineage>
        <taxon>Eukaryota</taxon>
        <taxon>Viridiplantae</taxon>
        <taxon>Chlorophyta</taxon>
        <taxon>core chlorophytes</taxon>
        <taxon>Chlorophyceae</taxon>
        <taxon>CS clade</taxon>
        <taxon>Chlamydomonadales</taxon>
        <taxon>Haematococcaceae</taxon>
        <taxon>Haematococcus</taxon>
    </lineage>
</organism>
<proteinExistence type="predicted"/>
<feature type="compositionally biased region" description="Polar residues" evidence="1">
    <location>
        <begin position="101"/>
        <end position="113"/>
    </location>
</feature>
<feature type="region of interest" description="Disordered" evidence="1">
    <location>
        <begin position="1"/>
        <end position="50"/>
    </location>
</feature>
<dbReference type="EMBL" id="BLLF01000145">
    <property type="protein sequence ID" value="GFH08203.1"/>
    <property type="molecule type" value="Genomic_DNA"/>
</dbReference>